<dbReference type="AlphaFoldDB" id="A0A9N9V875"/>
<organism evidence="2 3">
    <name type="scientific">Clonostachys rhizophaga</name>
    <dbReference type="NCBI Taxonomy" id="160324"/>
    <lineage>
        <taxon>Eukaryota</taxon>
        <taxon>Fungi</taxon>
        <taxon>Dikarya</taxon>
        <taxon>Ascomycota</taxon>
        <taxon>Pezizomycotina</taxon>
        <taxon>Sordariomycetes</taxon>
        <taxon>Hypocreomycetidae</taxon>
        <taxon>Hypocreales</taxon>
        <taxon>Bionectriaceae</taxon>
        <taxon>Clonostachys</taxon>
    </lineage>
</organism>
<feature type="region of interest" description="Disordered" evidence="1">
    <location>
        <begin position="380"/>
        <end position="405"/>
    </location>
</feature>
<evidence type="ECO:0000313" key="3">
    <source>
        <dbReference type="Proteomes" id="UP000696573"/>
    </source>
</evidence>
<evidence type="ECO:0000256" key="1">
    <source>
        <dbReference type="SAM" id="MobiDB-lite"/>
    </source>
</evidence>
<name>A0A9N9V875_9HYPO</name>
<proteinExistence type="predicted"/>
<dbReference type="OrthoDB" id="5402392at2759"/>
<comment type="caution">
    <text evidence="2">The sequence shown here is derived from an EMBL/GenBank/DDBJ whole genome shotgun (WGS) entry which is preliminary data.</text>
</comment>
<keyword evidence="3" id="KW-1185">Reference proteome</keyword>
<dbReference type="Proteomes" id="UP000696573">
    <property type="component" value="Unassembled WGS sequence"/>
</dbReference>
<evidence type="ECO:0000313" key="2">
    <source>
        <dbReference type="EMBL" id="CAH0019488.1"/>
    </source>
</evidence>
<feature type="compositionally biased region" description="Basic and acidic residues" evidence="1">
    <location>
        <begin position="487"/>
        <end position="496"/>
    </location>
</feature>
<dbReference type="EMBL" id="CABFNQ020000555">
    <property type="protein sequence ID" value="CAH0019488.1"/>
    <property type="molecule type" value="Genomic_DNA"/>
</dbReference>
<reference evidence="2" key="1">
    <citation type="submission" date="2021-10" db="EMBL/GenBank/DDBJ databases">
        <authorList>
            <person name="Piombo E."/>
        </authorList>
    </citation>
    <scope>NUCLEOTIDE SEQUENCE</scope>
</reference>
<protein>
    <submittedName>
        <fullName evidence="2">Uncharacterized protein</fullName>
    </submittedName>
</protein>
<accession>A0A9N9V875</accession>
<feature type="region of interest" description="Disordered" evidence="1">
    <location>
        <begin position="458"/>
        <end position="498"/>
    </location>
</feature>
<gene>
    <name evidence="2" type="ORF">CRHIZ90672A_00010206</name>
</gene>
<sequence length="516" mass="56352">MKDASDTIRAIQSGLEPYIKPREQVNYIRRILALQLGSYTNDKKLPQPLALSKTPHDFSSAISEAKGVHKEYLQALKENEAARRGFEDVVQIKPKQCPSVSPTAGTGEEFLEEQLAILKLRRKREKFLAIQQCIDDLFEKPAALPSYLDADKLFGGAAQLPAVPREIVESLAVEGGTAGSDPKAREVNLEKTILRAKLLLREEQDLLQEARSNSRSNPDVLSNAAKATALDATRNELISWMEAELGAAGSEEPNESAGGGVQLGDLKATQAALANDLAQIGQKYALYCSLRKDILALLSQSPQPGITPDLQHKSSPHIAQPENPDVDYLLTPYITKLLALSKTQKAMIGQKAHINSTLGQYTKDSGQIFDRLAEESQLLPAHRNDANPDSRPGLTDPLSKSSHFPEATSRITPWVLAADSAKISNLELVAETMEGGHIFLENSAKSLHEINSLLGLNQPKPEGAEVQGDDDFWLESENPKGKKTRKHTDERPEQKNGDIWSALHGNLGLLGQGRSA</sequence>